<dbReference type="SUPFAM" id="SSF49299">
    <property type="entry name" value="PKD domain"/>
    <property type="match status" value="1"/>
</dbReference>
<feature type="domain" description="PKD/Chitinase" evidence="1">
    <location>
        <begin position="403"/>
        <end position="485"/>
    </location>
</feature>
<dbReference type="InterPro" id="IPR022409">
    <property type="entry name" value="PKD/Chitinase_dom"/>
</dbReference>
<dbReference type="Pfam" id="PF22352">
    <property type="entry name" value="K319L-like_PKD"/>
    <property type="match status" value="1"/>
</dbReference>
<dbReference type="EMBL" id="JAENIM010000039">
    <property type="protein sequence ID" value="MBK1791065.1"/>
    <property type="molecule type" value="Genomic_DNA"/>
</dbReference>
<evidence type="ECO:0000259" key="1">
    <source>
        <dbReference type="SMART" id="SM00089"/>
    </source>
</evidence>
<dbReference type="InterPro" id="IPR035986">
    <property type="entry name" value="PKD_dom_sf"/>
</dbReference>
<proteinExistence type="predicted"/>
<evidence type="ECO:0000313" key="2">
    <source>
        <dbReference type="EMBL" id="MBK1791065.1"/>
    </source>
</evidence>
<protein>
    <submittedName>
        <fullName evidence="2">PKD domain-containing protein</fullName>
    </submittedName>
</protein>
<dbReference type="Gene3D" id="2.60.120.260">
    <property type="entry name" value="Galactose-binding domain-like"/>
    <property type="match status" value="1"/>
</dbReference>
<dbReference type="AlphaFoldDB" id="A0A8J7SKY0"/>
<dbReference type="InterPro" id="IPR013783">
    <property type="entry name" value="Ig-like_fold"/>
</dbReference>
<name>A0A8J7SKY0_9BACT</name>
<gene>
    <name evidence="2" type="ORF">JIN82_07865</name>
</gene>
<organism evidence="2 3">
    <name type="scientific">Persicirhabdus sediminis</name>
    <dbReference type="NCBI Taxonomy" id="454144"/>
    <lineage>
        <taxon>Bacteria</taxon>
        <taxon>Pseudomonadati</taxon>
        <taxon>Verrucomicrobiota</taxon>
        <taxon>Verrucomicrobiia</taxon>
        <taxon>Verrucomicrobiales</taxon>
        <taxon>Verrucomicrobiaceae</taxon>
        <taxon>Persicirhabdus</taxon>
    </lineage>
</organism>
<dbReference type="RefSeq" id="WP_200311082.1">
    <property type="nucleotide sequence ID" value="NZ_JAENIM010000039.1"/>
</dbReference>
<keyword evidence="3" id="KW-1185">Reference proteome</keyword>
<reference evidence="2" key="1">
    <citation type="submission" date="2021-01" db="EMBL/GenBank/DDBJ databases">
        <title>Modified the classification status of verrucomicrobia.</title>
        <authorList>
            <person name="Feng X."/>
        </authorList>
    </citation>
    <scope>NUCLEOTIDE SEQUENCE</scope>
    <source>
        <strain evidence="2">_KCTC 22039</strain>
    </source>
</reference>
<sequence length="828" mass="91761">MTSSLLGAAAIAAAFSCETLHADEWNGSTEWAKFDVEARRAMWVWNPVSVDGNKTANRNWDGVKNSKDQFFANYKGSRDMFFDFCENKSIRVIYMFTGTYQWTNYNSGTIDYAEEHMLDFLKEANERGIQIWYMYYLNDDRDSATLVNNTKQTLTIAKAVDTFNKKYPEARFAGIHGDQEPNDQSVYVGMLENTKRAYDWIEETGSDLLTSQALRPTWRNQSVTYNGETKVMNEHMQDWLHHSVLMAYSDTPNTVYNWSNKVISYAESIGRTAAIGSELADLEDAWTNADKETWYEELTAESDATRFKVGSTDGTTWEDMMHETVNRFEDNAGFDRLVIHTYSWYFKHWFGDYPRDYLLGLEGGEYNSAANSPAKVDLTEDSRELIGYGPVAAENIAPTANAGGDLTLPDSDGLEGETVTLDGSASSDSDGSIVSYVWTENGSQIATGKTASVRLSDGIHIIQLTVTDNDGAESTDNTVIEIAAPVVEEEPTGNALENCDFAGSTAGGYQDTNFDAGCWTRVKPDSAACNIWVTDSSYDPVIGEDNVAIKGRWHNCYVYQEFNASSGNSYNLAVDTMINRSDSRWQPQLSVQWFDASGNELSEILTVSYLYPNDATPNTWYQLSGTAIAPAKAATGRIILHCVNAGNGGVGGIFYFDNAVVDGSFSELTFDDFEDGLGNWSTTGADSNWTVDSTAETAPAGFERSLHLQGKSDSSIAHLTDSIDLSNSSQLRVKFTFQTVRFNGNNGNEDFFLEVYDGSQWVEIGNYKKVNTNADEITTFPNNVTYIIEETVDSSMLNFAADASVRFRCDASGAGDELYIDNVTISAK</sequence>
<dbReference type="Gene3D" id="2.60.40.10">
    <property type="entry name" value="Immunoglobulins"/>
    <property type="match status" value="1"/>
</dbReference>
<comment type="caution">
    <text evidence="2">The sequence shown here is derived from an EMBL/GenBank/DDBJ whole genome shotgun (WGS) entry which is preliminary data.</text>
</comment>
<accession>A0A8J7SKY0</accession>
<dbReference type="SMART" id="SM00089">
    <property type="entry name" value="PKD"/>
    <property type="match status" value="1"/>
</dbReference>
<dbReference type="Proteomes" id="UP000624703">
    <property type="component" value="Unassembled WGS sequence"/>
</dbReference>
<evidence type="ECO:0000313" key="3">
    <source>
        <dbReference type="Proteomes" id="UP000624703"/>
    </source>
</evidence>